<dbReference type="Proteomes" id="UP000008914">
    <property type="component" value="Chromosome"/>
</dbReference>
<accession>E6SEZ6</accession>
<dbReference type="EMBL" id="CP002343">
    <property type="protein sequence ID" value="ADU48785.1"/>
    <property type="molecule type" value="Genomic_DNA"/>
</dbReference>
<feature type="transmembrane region" description="Helical" evidence="1">
    <location>
        <begin position="69"/>
        <end position="94"/>
    </location>
</feature>
<evidence type="ECO:0000256" key="1">
    <source>
        <dbReference type="SAM" id="Phobius"/>
    </source>
</evidence>
<dbReference type="InterPro" id="IPR046671">
    <property type="entry name" value="DUF6541"/>
</dbReference>
<feature type="transmembrane region" description="Helical" evidence="1">
    <location>
        <begin position="410"/>
        <end position="436"/>
    </location>
</feature>
<proteinExistence type="predicted"/>
<feature type="transmembrane region" description="Helical" evidence="1">
    <location>
        <begin position="189"/>
        <end position="210"/>
    </location>
</feature>
<evidence type="ECO:0000313" key="3">
    <source>
        <dbReference type="Proteomes" id="UP000008914"/>
    </source>
</evidence>
<keyword evidence="3" id="KW-1185">Reference proteome</keyword>
<reference evidence="2 3" key="1">
    <citation type="journal article" date="2010" name="Stand. Genomic Sci.">
        <title>Complete genome sequence of Intrasporangium calvum type strain (7 KIP).</title>
        <authorList>
            <person name="Del Rio T.G."/>
            <person name="Chertkov O."/>
            <person name="Yasawong M."/>
            <person name="Lucas S."/>
            <person name="Deshpande S."/>
            <person name="Cheng J.F."/>
            <person name="Detter C."/>
            <person name="Tapia R."/>
            <person name="Han C."/>
            <person name="Goodwin L."/>
            <person name="Pitluck S."/>
            <person name="Liolios K."/>
            <person name="Ivanova N."/>
            <person name="Mavromatis K."/>
            <person name="Pati A."/>
            <person name="Chen A."/>
            <person name="Palaniappan K."/>
            <person name="Land M."/>
            <person name="Hauser L."/>
            <person name="Chang Y.J."/>
            <person name="Jeffries C.D."/>
            <person name="Rohde M."/>
            <person name="Pukall R."/>
            <person name="Sikorski J."/>
            <person name="Goker M."/>
            <person name="Woyke T."/>
            <person name="Bristow J."/>
            <person name="Eisen J.A."/>
            <person name="Markowitz V."/>
            <person name="Hugenholtz P."/>
            <person name="Kyrpides N.C."/>
            <person name="Klenk H.P."/>
            <person name="Lapidus A."/>
        </authorList>
    </citation>
    <scope>NUCLEOTIDE SEQUENCE [LARGE SCALE GENOMIC DNA]</scope>
    <source>
        <strain evidence="3">ATCC 23552 / DSM 43043 / JCM 3097 / NBRC 12989 / 7 KIP</strain>
    </source>
</reference>
<keyword evidence="1" id="KW-0812">Transmembrane</keyword>
<feature type="transmembrane region" description="Helical" evidence="1">
    <location>
        <begin position="386"/>
        <end position="404"/>
    </location>
</feature>
<dbReference type="HOGENOM" id="CLU_017691_2_0_11"/>
<dbReference type="STRING" id="710696.Intca_2276"/>
<dbReference type="KEGG" id="ica:Intca_2276"/>
<feature type="transmembrane region" description="Helical" evidence="1">
    <location>
        <begin position="335"/>
        <end position="352"/>
    </location>
</feature>
<feature type="transmembrane region" description="Helical" evidence="1">
    <location>
        <begin position="284"/>
        <end position="315"/>
    </location>
</feature>
<dbReference type="Pfam" id="PF20176">
    <property type="entry name" value="DUF6541"/>
    <property type="match status" value="1"/>
</dbReference>
<feature type="transmembrane region" description="Helical" evidence="1">
    <location>
        <begin position="12"/>
        <end position="35"/>
    </location>
</feature>
<evidence type="ECO:0000313" key="2">
    <source>
        <dbReference type="EMBL" id="ADU48785.1"/>
    </source>
</evidence>
<feature type="transmembrane region" description="Helical" evidence="1">
    <location>
        <begin position="115"/>
        <end position="134"/>
    </location>
</feature>
<evidence type="ECO:0008006" key="4">
    <source>
        <dbReference type="Google" id="ProtNLM"/>
    </source>
</evidence>
<name>E6SEZ6_INTC7</name>
<keyword evidence="1" id="KW-0472">Membrane</keyword>
<keyword evidence="1" id="KW-1133">Transmembrane helix</keyword>
<feature type="transmembrane region" description="Helical" evidence="1">
    <location>
        <begin position="222"/>
        <end position="245"/>
    </location>
</feature>
<feature type="transmembrane region" description="Helical" evidence="1">
    <location>
        <begin position="448"/>
        <end position="467"/>
    </location>
</feature>
<protein>
    <recommendedName>
        <fullName evidence="4">Glycosyltransferase RgtA/B/C/D-like domain-containing protein</fullName>
    </recommendedName>
</protein>
<gene>
    <name evidence="2" type="ordered locus">Intca_2276</name>
</gene>
<feature type="transmembrane region" description="Helical" evidence="1">
    <location>
        <begin position="42"/>
        <end position="63"/>
    </location>
</feature>
<organism evidence="2 3">
    <name type="scientific">Intrasporangium calvum (strain ATCC 23552 / DSM 43043 / JCM 3097 / NBRC 12989 / NCIMB 10167 / NRRL B-3866 / 7 KIP)</name>
    <dbReference type="NCBI Taxonomy" id="710696"/>
    <lineage>
        <taxon>Bacteria</taxon>
        <taxon>Bacillati</taxon>
        <taxon>Actinomycetota</taxon>
        <taxon>Actinomycetes</taxon>
        <taxon>Micrococcales</taxon>
        <taxon>Intrasporangiaceae</taxon>
        <taxon>Intrasporangium</taxon>
    </lineage>
</organism>
<sequence>MAAMENGLSWSSWWDTIPVFAVLLVALFGPGWLVVRALGTRGLEAVAVSPAVSVAVIAAWATVTQRLGIGWSWLVLAAVTAVTAAGGWLVVRGLRAHDPVLTPKRRLLGRPDPHAALAIGIGVVIALATILPAIGRPDELVDSPDAVYHLNRIRLFLETGNFSIVHPTFYPNGFHAWIATGLQSGVAPALVGTNVATVVLAAVVWPLGVVTLVRHALGASHIVTYAAGLASAAFVSFPTILLGWGVLWPNLMGTALTPAALAIMLQAARTVTEGRWTRRRLGQWLGFAAALVGLALIQPNSLVALVLFALVWFVTARVRAGILGHAAWTAVGRDLGIVAAVGVAGLLTAPLVSQRLASTQSYEWKGHVSVWTALVEVVGGRLQIPVVLWGVLALLVLGVGWIVLRARAALPVVAMWGACIVLYVMAASSTASWTALVTGYWYNDKVRLASLAAVPGVVLVAAAAPALRDVLLKVPALRVQGPAVSLVALAALPFATVVAHGPTRTAMLEQFFRPADPTHVILSRQAQTDLAALAEEIPAGEGVIGRPENGTPLMFALFGTNTFYRSIPIPDTGDENLLGTGFDEMATRPDICAALQRHDIRWAIDSPHVYWLDRPERSSGLFDLAAVDGLEQVRTVGDYTLFRVTGCGLSSR</sequence>
<feature type="transmembrane region" description="Helical" evidence="1">
    <location>
        <begin position="479"/>
        <end position="499"/>
    </location>
</feature>
<dbReference type="AlphaFoldDB" id="E6SEZ6"/>
<dbReference type="eggNOG" id="COG5617">
    <property type="taxonomic scope" value="Bacteria"/>
</dbReference>